<proteinExistence type="inferred from homology"/>
<name>A0A9P6WLH0_9ASCO</name>
<dbReference type="InterPro" id="IPR018870">
    <property type="entry name" value="Tti2"/>
</dbReference>
<reference evidence="2" key="1">
    <citation type="submission" date="2020-11" db="EMBL/GenBank/DDBJ databases">
        <title>Kefir isolates.</title>
        <authorList>
            <person name="Marcisauskas S."/>
            <person name="Kim Y."/>
            <person name="Blasche S."/>
        </authorList>
    </citation>
    <scope>NUCLEOTIDE SEQUENCE</scope>
    <source>
        <strain evidence="2">Olga-1</strain>
    </source>
</reference>
<evidence type="ECO:0000313" key="3">
    <source>
        <dbReference type="Proteomes" id="UP000697127"/>
    </source>
</evidence>
<evidence type="ECO:0000313" key="2">
    <source>
        <dbReference type="EMBL" id="KAG0689310.1"/>
    </source>
</evidence>
<evidence type="ECO:0000256" key="1">
    <source>
        <dbReference type="ARBA" id="ARBA00034736"/>
    </source>
</evidence>
<dbReference type="Proteomes" id="UP000697127">
    <property type="component" value="Unassembled WGS sequence"/>
</dbReference>
<accession>A0A9P6WLH0</accession>
<protein>
    <submittedName>
        <fullName evidence="2">Uncharacterized protein</fullName>
    </submittedName>
</protein>
<dbReference type="AlphaFoldDB" id="A0A9P6WLH0"/>
<dbReference type="Pfam" id="PF10521">
    <property type="entry name" value="Tti2"/>
    <property type="match status" value="1"/>
</dbReference>
<comment type="similarity">
    <text evidence="1">Belongs to the TTI2 family.</text>
</comment>
<gene>
    <name evidence="2" type="ORF">C6P40_005247</name>
</gene>
<keyword evidence="3" id="KW-1185">Reference proteome</keyword>
<dbReference type="GO" id="GO:0110078">
    <property type="term" value="C:TTT Hsp90 cochaperone complex"/>
    <property type="evidence" value="ECO:0007669"/>
    <property type="project" value="InterPro"/>
</dbReference>
<dbReference type="EMBL" id="PUHW01000088">
    <property type="protein sequence ID" value="KAG0689310.1"/>
    <property type="molecule type" value="Genomic_DNA"/>
</dbReference>
<organism evidence="2 3">
    <name type="scientific">Pichia californica</name>
    <dbReference type="NCBI Taxonomy" id="460514"/>
    <lineage>
        <taxon>Eukaryota</taxon>
        <taxon>Fungi</taxon>
        <taxon>Dikarya</taxon>
        <taxon>Ascomycota</taxon>
        <taxon>Saccharomycotina</taxon>
        <taxon>Pichiomycetes</taxon>
        <taxon>Pichiales</taxon>
        <taxon>Pichiaceae</taxon>
        <taxon>Pichia</taxon>
    </lineage>
</organism>
<dbReference type="InterPro" id="IPR016024">
    <property type="entry name" value="ARM-type_fold"/>
</dbReference>
<comment type="caution">
    <text evidence="2">The sequence shown here is derived from an EMBL/GenBank/DDBJ whole genome shotgun (WGS) entry which is preliminary data.</text>
</comment>
<sequence length="435" mass="50699">MSGNGTTTLLQQIRKIELRILRKWIFWTDDCESNEILEQVKIKNDCTSILRSLSELKTFDNNNEEEELKEYLIFAGKFYLNDNSLAPWISHESIKFSKSFIENLIIMKDNNSNNNRKQQVENIILDLLENKLLEMKREGLSKNVNNSGYYNKSNKIQIGGKLIGINYTKTLDKMEEFKKNHITLLGYLNILIDNYYTNLEKNWRIILPLMLSFLDDTDLLVKRESVILLNKICVLILNNNNNSDNNIIIKSQTMPLFKTAIQPLLLALPSLTPEDKSILILPISYNTILNLFKVSIKDKLDYYNMMSALLNDTILPSISKCKDYIKVLNELLKILQNFLIECDNFKIVLTKQIIYTLLTVLMDPYIVYANDFIIIRIIKIIQSCLENIPIERRFKFKYDVLGCMGTIKRRISRIENHPTSNLDISIENLVEFVNV</sequence>
<dbReference type="SUPFAM" id="SSF48371">
    <property type="entry name" value="ARM repeat"/>
    <property type="match status" value="1"/>
</dbReference>